<keyword evidence="5" id="KW-1185">Reference proteome</keyword>
<dbReference type="EMBL" id="JH226132">
    <property type="protein sequence ID" value="EHY55856.1"/>
    <property type="molecule type" value="Genomic_DNA"/>
</dbReference>
<dbReference type="OrthoDB" id="1862401at2759"/>
<keyword evidence="1" id="KW-0808">Transferase</keyword>
<evidence type="ECO:0000256" key="1">
    <source>
        <dbReference type="ARBA" id="ARBA00022679"/>
    </source>
</evidence>
<dbReference type="AlphaFoldDB" id="H6BVC6"/>
<gene>
    <name evidence="4" type="ORF">HMPREF1120_03972</name>
</gene>
<dbReference type="HOGENOM" id="CLU_026450_3_0_1"/>
<evidence type="ECO:0000256" key="2">
    <source>
        <dbReference type="ARBA" id="ARBA00023315"/>
    </source>
</evidence>
<dbReference type="RefSeq" id="XP_009156317.1">
    <property type="nucleotide sequence ID" value="XM_009158069.1"/>
</dbReference>
<dbReference type="STRING" id="858893.H6BVC6"/>
<organism evidence="4 5">
    <name type="scientific">Exophiala dermatitidis (strain ATCC 34100 / CBS 525.76 / NIH/UT8656)</name>
    <name type="common">Black yeast</name>
    <name type="synonym">Wangiella dermatitidis</name>
    <dbReference type="NCBI Taxonomy" id="858893"/>
    <lineage>
        <taxon>Eukaryota</taxon>
        <taxon>Fungi</taxon>
        <taxon>Dikarya</taxon>
        <taxon>Ascomycota</taxon>
        <taxon>Pezizomycotina</taxon>
        <taxon>Eurotiomycetes</taxon>
        <taxon>Chaetothyriomycetidae</taxon>
        <taxon>Chaetothyriales</taxon>
        <taxon>Herpotrichiellaceae</taxon>
        <taxon>Exophiala</taxon>
    </lineage>
</organism>
<dbReference type="InterPro" id="IPR051283">
    <property type="entry name" value="Sec_Metabolite_Acyltrans"/>
</dbReference>
<dbReference type="InParanoid" id="H6BVC6"/>
<keyword evidence="2" id="KW-0012">Acyltransferase</keyword>
<protein>
    <submittedName>
        <fullName evidence="4">Uncharacterized protein</fullName>
    </submittedName>
</protein>
<dbReference type="Proteomes" id="UP000007304">
    <property type="component" value="Unassembled WGS sequence"/>
</dbReference>
<sequence length="587" mass="65703">MLLLHRHAHTSCPHFSHEDLSLPLELDPTVSHKVRHLSDHNIQLAETMSILSSGPVTPSPAGRATAPLRGLETGENDVDQMQNDERRRDVSADVAEAIASELETRTISHLSLLHSPAARHTIHLSSIEQCMPRSYIRMCLAYRVPDATRLPQILTCLDAFVRKLIDAKPYLSGFVVAVTGANSPVGAVQIEFTDDDFLHYPCVTVRRLTREEVPYTYDELNQNGLPPSAIRPDLVSALGEAADQDRAPVFRVQANVLEGGLVVSLYLHHCISDGTGMGLLMTGSVLNDDFAFDRHLDARGHDIPRLSLRLEAFAHHKSVLRQHLSYSFANQINDRQLKCKTTNSAPQANNVAKPPGRGCVVAFPLSRLATLKAMVEKYADGHFITPNDVLQALIWQCMTKARIASLRETTVTTSKLLIPINIRNRLKRPLPESYFGAAIDFASVQLPLSHLADTSLQMMARTAMEIRKSINKVDEPYIRQAISLARFPDPQMDTRDLQASNMDRVNGADMYITSWEKLRCYEATLEMGLGPPDWVRKPWSKDPGSCIILPYDKRKDYLEVVIQMTEEDMARLLDDSTFMEYVARVID</sequence>
<proteinExistence type="predicted"/>
<evidence type="ECO:0000313" key="5">
    <source>
        <dbReference type="Proteomes" id="UP000007304"/>
    </source>
</evidence>
<dbReference type="VEuPathDB" id="FungiDB:HMPREF1120_03972"/>
<dbReference type="eggNOG" id="ENOG502SSEQ">
    <property type="taxonomic scope" value="Eukaryota"/>
</dbReference>
<feature type="region of interest" description="Disordered" evidence="3">
    <location>
        <begin position="51"/>
        <end position="89"/>
    </location>
</feature>
<accession>H6BVC6</accession>
<dbReference type="GO" id="GO:0016746">
    <property type="term" value="F:acyltransferase activity"/>
    <property type="evidence" value="ECO:0007669"/>
    <property type="project" value="UniProtKB-KW"/>
</dbReference>
<dbReference type="Gene3D" id="3.30.559.10">
    <property type="entry name" value="Chloramphenicol acetyltransferase-like domain"/>
    <property type="match status" value="2"/>
</dbReference>
<dbReference type="PANTHER" id="PTHR31896:SF64">
    <property type="entry name" value="TRICHOTHECENE 3-O-ACETYLTRANSFERASE"/>
    <property type="match status" value="1"/>
</dbReference>
<evidence type="ECO:0000256" key="3">
    <source>
        <dbReference type="SAM" id="MobiDB-lite"/>
    </source>
</evidence>
<evidence type="ECO:0000313" key="4">
    <source>
        <dbReference type="EMBL" id="EHY55856.1"/>
    </source>
</evidence>
<dbReference type="InterPro" id="IPR023213">
    <property type="entry name" value="CAT-like_dom_sf"/>
</dbReference>
<dbReference type="Pfam" id="PF02458">
    <property type="entry name" value="Transferase"/>
    <property type="match status" value="1"/>
</dbReference>
<dbReference type="GeneID" id="20308611"/>
<name>H6BVC6_EXODN</name>
<reference evidence="4" key="1">
    <citation type="submission" date="2011-07" db="EMBL/GenBank/DDBJ databases">
        <title>The Genome Sequence of Exophiala (Wangiella) dermatitidis NIH/UT8656.</title>
        <authorList>
            <consortium name="The Broad Institute Genome Sequencing Platform"/>
            <person name="Cuomo C."/>
            <person name="Wang Z."/>
            <person name="Hunicke-Smith S."/>
            <person name="Szanislo P.J."/>
            <person name="Earl A."/>
            <person name="Young S.K."/>
            <person name="Zeng Q."/>
            <person name="Gargeya S."/>
            <person name="Fitzgerald M."/>
            <person name="Haas B."/>
            <person name="Abouelleil A."/>
            <person name="Alvarado L."/>
            <person name="Arachchi H.M."/>
            <person name="Berlin A."/>
            <person name="Brown A."/>
            <person name="Chapman S.B."/>
            <person name="Chen Z."/>
            <person name="Dunbar C."/>
            <person name="Freedman E."/>
            <person name="Gearin G."/>
            <person name="Gellesch M."/>
            <person name="Goldberg J."/>
            <person name="Griggs A."/>
            <person name="Gujja S."/>
            <person name="Heiman D."/>
            <person name="Howarth C."/>
            <person name="Larson L."/>
            <person name="Lui A."/>
            <person name="MacDonald P.J.P."/>
            <person name="Montmayeur A."/>
            <person name="Murphy C."/>
            <person name="Neiman D."/>
            <person name="Pearson M."/>
            <person name="Priest M."/>
            <person name="Roberts A."/>
            <person name="Saif S."/>
            <person name="Shea T."/>
            <person name="Shenoy N."/>
            <person name="Sisk P."/>
            <person name="Stolte C."/>
            <person name="Sykes S."/>
            <person name="Wortman J."/>
            <person name="Nusbaum C."/>
            <person name="Birren B."/>
        </authorList>
    </citation>
    <scope>NUCLEOTIDE SEQUENCE</scope>
    <source>
        <strain evidence="4">NIH/UT8656</strain>
    </source>
</reference>
<dbReference type="OMA" id="GVYELDW"/>
<dbReference type="PANTHER" id="PTHR31896">
    <property type="entry name" value="FAMILY REGULATORY PROTEIN, PUTATIVE (AFU_ORTHOLOGUE AFUA_3G14730)-RELATED"/>
    <property type="match status" value="1"/>
</dbReference>